<comment type="caution">
    <text evidence="2">The sequence shown here is derived from an EMBL/GenBank/DDBJ whole genome shotgun (WGS) entry which is preliminary data.</text>
</comment>
<dbReference type="Proteomes" id="UP000572635">
    <property type="component" value="Unassembled WGS sequence"/>
</dbReference>
<dbReference type="GO" id="GO:0008168">
    <property type="term" value="F:methyltransferase activity"/>
    <property type="evidence" value="ECO:0007669"/>
    <property type="project" value="UniProtKB-KW"/>
</dbReference>
<dbReference type="InterPro" id="IPR041698">
    <property type="entry name" value="Methyltransf_25"/>
</dbReference>
<evidence type="ECO:0000259" key="1">
    <source>
        <dbReference type="Pfam" id="PF13649"/>
    </source>
</evidence>
<organism evidence="2 3">
    <name type="scientific">Nocardiopsis composta</name>
    <dbReference type="NCBI Taxonomy" id="157465"/>
    <lineage>
        <taxon>Bacteria</taxon>
        <taxon>Bacillati</taxon>
        <taxon>Actinomycetota</taxon>
        <taxon>Actinomycetes</taxon>
        <taxon>Streptosporangiales</taxon>
        <taxon>Nocardiopsidaceae</taxon>
        <taxon>Nocardiopsis</taxon>
    </lineage>
</organism>
<evidence type="ECO:0000313" key="3">
    <source>
        <dbReference type="Proteomes" id="UP000572635"/>
    </source>
</evidence>
<dbReference type="RefSeq" id="WP_184396851.1">
    <property type="nucleotide sequence ID" value="NZ_BAAAJD010000023.1"/>
</dbReference>
<gene>
    <name evidence="2" type="ORF">HDA36_000533</name>
</gene>
<proteinExistence type="predicted"/>
<dbReference type="EMBL" id="JACHDB010000001">
    <property type="protein sequence ID" value="MBB5430449.1"/>
    <property type="molecule type" value="Genomic_DNA"/>
</dbReference>
<reference evidence="2 3" key="1">
    <citation type="submission" date="2020-08" db="EMBL/GenBank/DDBJ databases">
        <title>Sequencing the genomes of 1000 actinobacteria strains.</title>
        <authorList>
            <person name="Klenk H.-P."/>
        </authorList>
    </citation>
    <scope>NUCLEOTIDE SEQUENCE [LARGE SCALE GENOMIC DNA]</scope>
    <source>
        <strain evidence="2 3">DSM 44551</strain>
    </source>
</reference>
<keyword evidence="2" id="KW-0808">Transferase</keyword>
<dbReference type="SUPFAM" id="SSF53335">
    <property type="entry name" value="S-adenosyl-L-methionine-dependent methyltransferases"/>
    <property type="match status" value="1"/>
</dbReference>
<sequence>MTASEIPPLYRYLTFNGPLSEEHAARLIRTLGPLTGKRVADLGCGWAELLLRILEAEPAATGVGVDLDEQGIAHARARAEARGPAGRVELVAGDAGAWAGGPVDVLINLGASHVWGGAPEAHTSNALSAAAGLLEPGGRLLFGECFWQRPPTGAEMAAMPDDLPREQYRSLPDLADFAMSHGFRLLALSEASQAEWDDFENGHALRLEDAVLAAPDAPGAAGLRARADAHREVRLRGFRGLLGLAYLTLVRT</sequence>
<protein>
    <submittedName>
        <fullName evidence="2">Cyclopropane fatty-acyl-phospholipid synthase-like methyltransferase</fullName>
    </submittedName>
</protein>
<dbReference type="Gene3D" id="3.40.50.150">
    <property type="entry name" value="Vaccinia Virus protein VP39"/>
    <property type="match status" value="1"/>
</dbReference>
<dbReference type="InterPro" id="IPR029063">
    <property type="entry name" value="SAM-dependent_MTases_sf"/>
</dbReference>
<keyword evidence="3" id="KW-1185">Reference proteome</keyword>
<accession>A0A7W8VC31</accession>
<feature type="domain" description="Methyltransferase" evidence="1">
    <location>
        <begin position="39"/>
        <end position="138"/>
    </location>
</feature>
<evidence type="ECO:0000313" key="2">
    <source>
        <dbReference type="EMBL" id="MBB5430449.1"/>
    </source>
</evidence>
<dbReference type="GO" id="GO:0032259">
    <property type="term" value="P:methylation"/>
    <property type="evidence" value="ECO:0007669"/>
    <property type="project" value="UniProtKB-KW"/>
</dbReference>
<dbReference type="CDD" id="cd02440">
    <property type="entry name" value="AdoMet_MTases"/>
    <property type="match status" value="1"/>
</dbReference>
<dbReference type="AlphaFoldDB" id="A0A7W8VC31"/>
<name>A0A7W8VC31_9ACTN</name>
<keyword evidence="2" id="KW-0489">Methyltransferase</keyword>
<dbReference type="Pfam" id="PF13649">
    <property type="entry name" value="Methyltransf_25"/>
    <property type="match status" value="1"/>
</dbReference>